<name>A0A9X3I4F1_9ACTN</name>
<dbReference type="Gene3D" id="3.40.50.1820">
    <property type="entry name" value="alpha/beta hydrolase"/>
    <property type="match status" value="1"/>
</dbReference>
<dbReference type="InterPro" id="IPR000675">
    <property type="entry name" value="Cutinase/axe"/>
</dbReference>
<gene>
    <name evidence="3" type="ORF">OSB52_08540</name>
</gene>
<dbReference type="SUPFAM" id="SSF53474">
    <property type="entry name" value="alpha/beta-Hydrolases"/>
    <property type="match status" value="1"/>
</dbReference>
<feature type="domain" description="PE-PPE" evidence="2">
    <location>
        <begin position="54"/>
        <end position="137"/>
    </location>
</feature>
<comment type="caution">
    <text evidence="3">The sequence shown here is derived from an EMBL/GenBank/DDBJ whole genome shotgun (WGS) entry which is preliminary data.</text>
</comment>
<accession>A0A9X3I4F1</accession>
<dbReference type="Pfam" id="PF08237">
    <property type="entry name" value="PE-PPE"/>
    <property type="match status" value="1"/>
</dbReference>
<proteinExistence type="predicted"/>
<protein>
    <submittedName>
        <fullName evidence="3">PE-PPE domain-containing protein</fullName>
    </submittedName>
</protein>
<dbReference type="InterPro" id="IPR029058">
    <property type="entry name" value="AB_hydrolase_fold"/>
</dbReference>
<dbReference type="AlphaFoldDB" id="A0A9X3I4F1"/>
<organism evidence="3 4">
    <name type="scientific">Gordonia aquimaris</name>
    <dbReference type="NCBI Taxonomy" id="2984863"/>
    <lineage>
        <taxon>Bacteria</taxon>
        <taxon>Bacillati</taxon>
        <taxon>Actinomycetota</taxon>
        <taxon>Actinomycetes</taxon>
        <taxon>Mycobacteriales</taxon>
        <taxon>Gordoniaceae</taxon>
        <taxon>Gordonia</taxon>
    </lineage>
</organism>
<evidence type="ECO:0000313" key="4">
    <source>
        <dbReference type="Proteomes" id="UP001143347"/>
    </source>
</evidence>
<evidence type="ECO:0000313" key="3">
    <source>
        <dbReference type="EMBL" id="MCX2964136.1"/>
    </source>
</evidence>
<keyword evidence="1" id="KW-0378">Hydrolase</keyword>
<dbReference type="InterPro" id="IPR013228">
    <property type="entry name" value="PE-PPE_C"/>
</dbReference>
<evidence type="ECO:0000259" key="2">
    <source>
        <dbReference type="Pfam" id="PF08237"/>
    </source>
</evidence>
<dbReference type="GO" id="GO:0016787">
    <property type="term" value="F:hydrolase activity"/>
    <property type="evidence" value="ECO:0007669"/>
    <property type="project" value="UniProtKB-KW"/>
</dbReference>
<dbReference type="RefSeq" id="WP_235722328.1">
    <property type="nucleotide sequence ID" value="NZ_JAPKFM010000006.1"/>
</dbReference>
<sequence length="311" mass="33258">MNGLTASIDQADRHVTLLVVGGTGESFAGDTRTEVGGLLAGVTLGLDARFRCRWVGYPASYGPAPDLAGISYLRSVEIGVDNLRTALIRTEGPVALIGYSQGAVVIRHALRQLADADHPAIARVIAVGFVADPHQPPGAVPGCAGWGVAGGGPELPSGIDYFWVGAVEDMICNASSDSFVRDIADITPSLAVGYWGEWLSHVWTVLRHNTFQNAGRTSLGLRQMVRDGARLVAAAREVLGYLPNTLRWGTIEVRNRRGGRHTSYAREPYRRHSLTDPYTTGCEALAAWLQVCATFSEVGEAHEAGLRDLVA</sequence>
<keyword evidence="4" id="KW-1185">Reference proteome</keyword>
<reference evidence="3" key="1">
    <citation type="submission" date="2022-10" db="EMBL/GenBank/DDBJ databases">
        <title>WGS of marine actinomycetes from Thailand.</title>
        <authorList>
            <person name="Thawai C."/>
        </authorList>
    </citation>
    <scope>NUCLEOTIDE SEQUENCE</scope>
    <source>
        <strain evidence="3">SW21</strain>
    </source>
</reference>
<evidence type="ECO:0000256" key="1">
    <source>
        <dbReference type="ARBA" id="ARBA00022801"/>
    </source>
</evidence>
<dbReference type="SMART" id="SM01110">
    <property type="entry name" value="Cutinase"/>
    <property type="match status" value="1"/>
</dbReference>
<dbReference type="Proteomes" id="UP001143347">
    <property type="component" value="Unassembled WGS sequence"/>
</dbReference>
<dbReference type="EMBL" id="JAPKFM010000006">
    <property type="protein sequence ID" value="MCX2964136.1"/>
    <property type="molecule type" value="Genomic_DNA"/>
</dbReference>